<dbReference type="InterPro" id="IPR011009">
    <property type="entry name" value="Kinase-like_dom_sf"/>
</dbReference>
<evidence type="ECO:0000256" key="1">
    <source>
        <dbReference type="ARBA" id="ARBA00012513"/>
    </source>
</evidence>
<dbReference type="HOGENOM" id="CLU_000288_81_2_1"/>
<feature type="domain" description="Protein kinase" evidence="9">
    <location>
        <begin position="1"/>
        <end position="279"/>
    </location>
</feature>
<reference evidence="11" key="1">
    <citation type="journal article" date="2014" name="Proc. Natl. Acad. Sci. U.S.A.">
        <title>Extensive sampling of basidiomycete genomes demonstrates inadequacy of the white-rot/brown-rot paradigm for wood decay fungi.</title>
        <authorList>
            <person name="Riley R."/>
            <person name="Salamov A.A."/>
            <person name="Brown D.W."/>
            <person name="Nagy L.G."/>
            <person name="Floudas D."/>
            <person name="Held B.W."/>
            <person name="Levasseur A."/>
            <person name="Lombard V."/>
            <person name="Morin E."/>
            <person name="Otillar R."/>
            <person name="Lindquist E.A."/>
            <person name="Sun H."/>
            <person name="LaButti K.M."/>
            <person name="Schmutz J."/>
            <person name="Jabbour D."/>
            <person name="Luo H."/>
            <person name="Baker S.E."/>
            <person name="Pisabarro A.G."/>
            <person name="Walton J.D."/>
            <person name="Blanchette R.A."/>
            <person name="Henrissat B."/>
            <person name="Martin F."/>
            <person name="Cullen D."/>
            <person name="Hibbett D.S."/>
            <person name="Grigoriev I.V."/>
        </authorList>
    </citation>
    <scope>NUCLEOTIDE SEQUENCE [LARGE SCALE GENOMIC DNA]</scope>
    <source>
        <strain evidence="11">CBS 339.88</strain>
    </source>
</reference>
<dbReference type="GO" id="GO:0005524">
    <property type="term" value="F:ATP binding"/>
    <property type="evidence" value="ECO:0007669"/>
    <property type="project" value="UniProtKB-KW"/>
</dbReference>
<evidence type="ECO:0000256" key="4">
    <source>
        <dbReference type="ARBA" id="ARBA00022741"/>
    </source>
</evidence>
<evidence type="ECO:0000256" key="3">
    <source>
        <dbReference type="ARBA" id="ARBA00022679"/>
    </source>
</evidence>
<dbReference type="SUPFAM" id="SSF56112">
    <property type="entry name" value="Protein kinase-like (PK-like)"/>
    <property type="match status" value="1"/>
</dbReference>
<organism evidence="10 11">
    <name type="scientific">Galerina marginata (strain CBS 339.88)</name>
    <dbReference type="NCBI Taxonomy" id="685588"/>
    <lineage>
        <taxon>Eukaryota</taxon>
        <taxon>Fungi</taxon>
        <taxon>Dikarya</taxon>
        <taxon>Basidiomycota</taxon>
        <taxon>Agaricomycotina</taxon>
        <taxon>Agaricomycetes</taxon>
        <taxon>Agaricomycetidae</taxon>
        <taxon>Agaricales</taxon>
        <taxon>Agaricineae</taxon>
        <taxon>Strophariaceae</taxon>
        <taxon>Galerina</taxon>
    </lineage>
</organism>
<keyword evidence="5" id="KW-0418">Kinase</keyword>
<comment type="catalytic activity">
    <reaction evidence="8">
        <text>L-seryl-[protein] + ATP = O-phospho-L-seryl-[protein] + ADP + H(+)</text>
        <dbReference type="Rhea" id="RHEA:17989"/>
        <dbReference type="Rhea" id="RHEA-COMP:9863"/>
        <dbReference type="Rhea" id="RHEA-COMP:11604"/>
        <dbReference type="ChEBI" id="CHEBI:15378"/>
        <dbReference type="ChEBI" id="CHEBI:29999"/>
        <dbReference type="ChEBI" id="CHEBI:30616"/>
        <dbReference type="ChEBI" id="CHEBI:83421"/>
        <dbReference type="ChEBI" id="CHEBI:456216"/>
        <dbReference type="EC" id="2.7.11.1"/>
    </reaction>
</comment>
<dbReference type="PANTHER" id="PTHR47634:SF9">
    <property type="entry name" value="PROTEIN KINASE DOMAIN-CONTAINING PROTEIN-RELATED"/>
    <property type="match status" value="1"/>
</dbReference>
<dbReference type="Proteomes" id="UP000027222">
    <property type="component" value="Unassembled WGS sequence"/>
</dbReference>
<dbReference type="PANTHER" id="PTHR47634">
    <property type="entry name" value="PROTEIN KINASE DOMAIN-CONTAINING PROTEIN-RELATED"/>
    <property type="match status" value="1"/>
</dbReference>
<dbReference type="GO" id="GO:0050684">
    <property type="term" value="P:regulation of mRNA processing"/>
    <property type="evidence" value="ECO:0007669"/>
    <property type="project" value="TreeGrafter"/>
</dbReference>
<evidence type="ECO:0000256" key="5">
    <source>
        <dbReference type="ARBA" id="ARBA00022777"/>
    </source>
</evidence>
<keyword evidence="11" id="KW-1185">Reference proteome</keyword>
<dbReference type="OrthoDB" id="5979581at2759"/>
<comment type="catalytic activity">
    <reaction evidence="7">
        <text>L-threonyl-[protein] + ATP = O-phospho-L-threonyl-[protein] + ADP + H(+)</text>
        <dbReference type="Rhea" id="RHEA:46608"/>
        <dbReference type="Rhea" id="RHEA-COMP:11060"/>
        <dbReference type="Rhea" id="RHEA-COMP:11605"/>
        <dbReference type="ChEBI" id="CHEBI:15378"/>
        <dbReference type="ChEBI" id="CHEBI:30013"/>
        <dbReference type="ChEBI" id="CHEBI:30616"/>
        <dbReference type="ChEBI" id="CHEBI:61977"/>
        <dbReference type="ChEBI" id="CHEBI:456216"/>
        <dbReference type="EC" id="2.7.11.1"/>
    </reaction>
</comment>
<keyword evidence="4" id="KW-0547">Nucleotide-binding</keyword>
<dbReference type="EMBL" id="KL142382">
    <property type="protein sequence ID" value="KDR74608.1"/>
    <property type="molecule type" value="Genomic_DNA"/>
</dbReference>
<evidence type="ECO:0000313" key="11">
    <source>
        <dbReference type="Proteomes" id="UP000027222"/>
    </source>
</evidence>
<accession>A0A067T6H1</accession>
<evidence type="ECO:0000256" key="6">
    <source>
        <dbReference type="ARBA" id="ARBA00022840"/>
    </source>
</evidence>
<evidence type="ECO:0000256" key="2">
    <source>
        <dbReference type="ARBA" id="ARBA00022527"/>
    </source>
</evidence>
<dbReference type="Gene3D" id="3.30.200.20">
    <property type="entry name" value="Phosphorylase Kinase, domain 1"/>
    <property type="match status" value="1"/>
</dbReference>
<dbReference type="GO" id="GO:0004674">
    <property type="term" value="F:protein serine/threonine kinase activity"/>
    <property type="evidence" value="ECO:0007669"/>
    <property type="project" value="UniProtKB-KW"/>
</dbReference>
<evidence type="ECO:0000313" key="10">
    <source>
        <dbReference type="EMBL" id="KDR74608.1"/>
    </source>
</evidence>
<evidence type="ECO:0000259" key="9">
    <source>
        <dbReference type="PROSITE" id="PS50011"/>
    </source>
</evidence>
<sequence length="280" mass="31655">MQHKFKGRFADELSILRRINSSKKEYPGRKYVTTLLDNFTITGHHGAHLCLVSAACGAFKGSIFNSGQKLPVVFVKVIGRQLLFALDYLHRECRIIHTGTFIVLFSLQILMASKDLKSDNILLELFSGNGGWPHVDVIQPYALRAPEVILGNGWHTAADIWNLGCLLFEFLTGSWLFSPRGGPTWSAESYHLAHMPVITGEGFDLEYIRKGKHFEKYFTPEGHLSIQVQNILNLEQALDAYRVLDDAEKPLCIDFLKSMLRLKPSDRSTAAELLEHSWII</sequence>
<evidence type="ECO:0000256" key="8">
    <source>
        <dbReference type="ARBA" id="ARBA00048679"/>
    </source>
</evidence>
<evidence type="ECO:0000256" key="7">
    <source>
        <dbReference type="ARBA" id="ARBA00047899"/>
    </source>
</evidence>
<proteinExistence type="predicted"/>
<protein>
    <recommendedName>
        <fullName evidence="1">non-specific serine/threonine protein kinase</fullName>
        <ecNumber evidence="1">2.7.11.1</ecNumber>
    </recommendedName>
</protein>
<dbReference type="GO" id="GO:0000245">
    <property type="term" value="P:spliceosomal complex assembly"/>
    <property type="evidence" value="ECO:0007669"/>
    <property type="project" value="TreeGrafter"/>
</dbReference>
<dbReference type="Pfam" id="PF00069">
    <property type="entry name" value="Pkinase"/>
    <property type="match status" value="1"/>
</dbReference>
<dbReference type="STRING" id="685588.A0A067T6H1"/>
<dbReference type="EC" id="2.7.11.1" evidence="1"/>
<keyword evidence="3" id="KW-0808">Transferase</keyword>
<dbReference type="SMART" id="SM00220">
    <property type="entry name" value="S_TKc"/>
    <property type="match status" value="1"/>
</dbReference>
<dbReference type="Gene3D" id="1.10.510.10">
    <property type="entry name" value="Transferase(Phosphotransferase) domain 1"/>
    <property type="match status" value="2"/>
</dbReference>
<keyword evidence="2" id="KW-0723">Serine/threonine-protein kinase</keyword>
<dbReference type="InterPro" id="IPR051334">
    <property type="entry name" value="SRPK"/>
</dbReference>
<name>A0A067T6H1_GALM3</name>
<dbReference type="InterPro" id="IPR000719">
    <property type="entry name" value="Prot_kinase_dom"/>
</dbReference>
<dbReference type="AlphaFoldDB" id="A0A067T6H1"/>
<gene>
    <name evidence="10" type="ORF">GALMADRAFT_1333939</name>
</gene>
<dbReference type="PROSITE" id="PS50011">
    <property type="entry name" value="PROTEIN_KINASE_DOM"/>
    <property type="match status" value="1"/>
</dbReference>
<keyword evidence="6" id="KW-0067">ATP-binding</keyword>